<protein>
    <submittedName>
        <fullName evidence="1">Uncharacterized protein</fullName>
    </submittedName>
</protein>
<dbReference type="EMBL" id="CP047156">
    <property type="protein sequence ID" value="QHC00381.1"/>
    <property type="molecule type" value="Genomic_DNA"/>
</dbReference>
<dbReference type="InParanoid" id="A0A7L4YM74"/>
<evidence type="ECO:0000313" key="2">
    <source>
        <dbReference type="Proteomes" id="UP000463857"/>
    </source>
</evidence>
<dbReference type="OrthoDB" id="894286at2"/>
<dbReference type="KEGG" id="eke:EK0264_08865"/>
<sequence length="208" mass="23231">MSTTPSNASGRANRVAPDGSLHAAAARGTFWGNRGQLLNRSGSLARQWNGRLWIICQLEFNGRHRTQWQPGRLTELYFLDEPTALAAGHRPCGECRHADYVRFKEAWLRAHPASGTTAGDIDLLLHASRLDARSPRVYEASRDELPDDVMVRYADHFWRLVGDRALRWTWSGYDEEMSRAELPSVVTVQTPAATVAVLAAGYRPSTES</sequence>
<evidence type="ECO:0000313" key="1">
    <source>
        <dbReference type="EMBL" id="QHC00381.1"/>
    </source>
</evidence>
<dbReference type="Proteomes" id="UP000463857">
    <property type="component" value="Chromosome"/>
</dbReference>
<accession>A0A7L4YM74</accession>
<gene>
    <name evidence="1" type="ORF">EK0264_08865</name>
</gene>
<dbReference type="RefSeq" id="WP_159544808.1">
    <property type="nucleotide sequence ID" value="NZ_CP047156.1"/>
</dbReference>
<reference evidence="1 2" key="1">
    <citation type="journal article" date="2018" name="Int. J. Syst. Evol. Microbiol.">
        <title>Epidermidibacterium keratini gen. nov., sp. nov., a member of the family Sporichthyaceae, isolated from keratin epidermis.</title>
        <authorList>
            <person name="Lee D.G."/>
            <person name="Trujillo M.E."/>
            <person name="Kang S."/>
            <person name="Nam J.J."/>
            <person name="Kim Y.J."/>
        </authorList>
    </citation>
    <scope>NUCLEOTIDE SEQUENCE [LARGE SCALE GENOMIC DNA]</scope>
    <source>
        <strain evidence="1 2">EPI-7</strain>
    </source>
</reference>
<organism evidence="1 2">
    <name type="scientific">Epidermidibacterium keratini</name>
    <dbReference type="NCBI Taxonomy" id="1891644"/>
    <lineage>
        <taxon>Bacteria</taxon>
        <taxon>Bacillati</taxon>
        <taxon>Actinomycetota</taxon>
        <taxon>Actinomycetes</taxon>
        <taxon>Sporichthyales</taxon>
        <taxon>Sporichthyaceae</taxon>
        <taxon>Epidermidibacterium</taxon>
    </lineage>
</organism>
<proteinExistence type="predicted"/>
<keyword evidence="2" id="KW-1185">Reference proteome</keyword>
<dbReference type="AlphaFoldDB" id="A0A7L4YM74"/>
<name>A0A7L4YM74_9ACTN</name>